<dbReference type="EMBL" id="QFMX01000005">
    <property type="protein sequence ID" value="PZO74819.1"/>
    <property type="molecule type" value="Genomic_DNA"/>
</dbReference>
<gene>
    <name evidence="6" type="ORF">DI640_06035</name>
</gene>
<dbReference type="Pfam" id="PF00933">
    <property type="entry name" value="Glyco_hydro_3"/>
    <property type="match status" value="1"/>
</dbReference>
<reference evidence="6 7" key="1">
    <citation type="submission" date="2017-08" db="EMBL/GenBank/DDBJ databases">
        <title>Infants hospitalized years apart are colonized by the same room-sourced microbial strains.</title>
        <authorList>
            <person name="Brooks B."/>
            <person name="Olm M.R."/>
            <person name="Firek B.A."/>
            <person name="Baker R."/>
            <person name="Thomas B.C."/>
            <person name="Morowitz M.J."/>
            <person name="Banfield J.F."/>
        </authorList>
    </citation>
    <scope>NUCLEOTIDE SEQUENCE [LARGE SCALE GENOMIC DNA]</scope>
    <source>
        <strain evidence="6">S2_018_000_R3_119</strain>
    </source>
</reference>
<dbReference type="Pfam" id="PF18559">
    <property type="entry name" value="Exop_C"/>
    <property type="match status" value="1"/>
</dbReference>
<dbReference type="InterPro" id="IPR001764">
    <property type="entry name" value="Glyco_hydro_3_N"/>
</dbReference>
<dbReference type="Gene3D" id="3.20.20.300">
    <property type="entry name" value="Glycoside hydrolase, family 3, N-terminal domain"/>
    <property type="match status" value="1"/>
</dbReference>
<evidence type="ECO:0000313" key="7">
    <source>
        <dbReference type="Proteomes" id="UP000249555"/>
    </source>
</evidence>
<dbReference type="SUPFAM" id="SSF52279">
    <property type="entry name" value="Beta-D-glucan exohydrolase, C-terminal domain"/>
    <property type="match status" value="1"/>
</dbReference>
<feature type="domain" description="Glycoside hydrolase family 3 N-terminal" evidence="3">
    <location>
        <begin position="73"/>
        <end position="397"/>
    </location>
</feature>
<dbReference type="GO" id="GO:0008422">
    <property type="term" value="F:beta-glucosidase activity"/>
    <property type="evidence" value="ECO:0007669"/>
    <property type="project" value="TreeGrafter"/>
</dbReference>
<evidence type="ECO:0000259" key="3">
    <source>
        <dbReference type="Pfam" id="PF00933"/>
    </source>
</evidence>
<dbReference type="PANTHER" id="PTHR30620:SF77">
    <property type="entry name" value="LYSOSOMAL BETA GLUCOSIDASE-LIKE"/>
    <property type="match status" value="1"/>
</dbReference>
<dbReference type="PRINTS" id="PR00133">
    <property type="entry name" value="GLHYDRLASE3"/>
</dbReference>
<evidence type="ECO:0000259" key="4">
    <source>
        <dbReference type="Pfam" id="PF01915"/>
    </source>
</evidence>
<sequence length="826" mass="85457">MTRDLVRGLLLASATLAIPVAVVAQTRPAVTPNARSAATAGVAHPALWPKAKSPGLIDPRTETFVTDLMAKMTLREKIGQMIQGDIGAITPEDLRSYPLGSVLAGGSSAPIGAKDRAPAPAWIATARAFNAVAMTARPGHVAIPLMFGVDAVHGNNNVVGATLFPHNSALGAAHDPDLIRRIGAATAQETAAAGIDWAFGPTLAVPQDDRWGRTYEGYSEDPAVVRSYAGAMIEGLQGKTGTGTIQTGHVAASAKHFLGDGGTKGGLDQGDADVSEQTLIDIHAAGYPPAIDAGALTVMASFSSWQGQKMHGNKSLLTDVLKGRMGFDGFIVGDWNGHGQIPGCTNTDCPATFNAGLDMAMAPDSWKGLFDTTLAAAEKGTIPMARIDDAVRRILRVKVKMGLFDTARPYESKPGIIGSPEHRALAREAVAKTLVLVKNQGVLPIKASANILVAGDAADDIGRQSGGWTLSWQGDGNTNADFPNAQSIYAGIAAAMKAGGGNATLSADGSFAKKPDAAIVVFGEQPYAEMRGDLRTLEFQPGDKHALALLKKLKAAGIPTVSVFLSGRPMWVNPELNASDAFVGAWFPGTEGGGIADVLIGTPDGTPRKDFAGRLSYSWPKTAGQFVLNKGQPGYDPLFALGYGLSYAKGGSVGTLGEVSGVDASLANTSLFYSRGKVPAPFALKADAGIAQAPVDGSQTQEGALSLTWPKQATATVKIAGPTLDLSRETNADLVLQLTYRVTQPATGPVTLAMGSGGTGVTVTSLFKTAGTDWKTVRVTLKCFRSHGADMTKVAAPFAMTATGPLGFALADLRIATDPAGAVCPD</sequence>
<keyword evidence="2" id="KW-0732">Signal</keyword>
<name>A0A2W4Z505_9SPHN</name>
<feature type="chain" id="PRO_5016056929" evidence="2">
    <location>
        <begin position="25"/>
        <end position="826"/>
    </location>
</feature>
<dbReference type="Pfam" id="PF01915">
    <property type="entry name" value="Glyco_hydro_3_C"/>
    <property type="match status" value="1"/>
</dbReference>
<dbReference type="InterPro" id="IPR041443">
    <property type="entry name" value="Exop_C"/>
</dbReference>
<organism evidence="6 7">
    <name type="scientific">Sphingomonas taxi</name>
    <dbReference type="NCBI Taxonomy" id="1549858"/>
    <lineage>
        <taxon>Bacteria</taxon>
        <taxon>Pseudomonadati</taxon>
        <taxon>Pseudomonadota</taxon>
        <taxon>Alphaproteobacteria</taxon>
        <taxon>Sphingomonadales</taxon>
        <taxon>Sphingomonadaceae</taxon>
        <taxon>Sphingomonas</taxon>
    </lineage>
</organism>
<proteinExistence type="predicted"/>
<dbReference type="InterPro" id="IPR017853">
    <property type="entry name" value="GH"/>
</dbReference>
<evidence type="ECO:0000313" key="6">
    <source>
        <dbReference type="EMBL" id="PZO74819.1"/>
    </source>
</evidence>
<dbReference type="GO" id="GO:0009251">
    <property type="term" value="P:glucan catabolic process"/>
    <property type="evidence" value="ECO:0007669"/>
    <property type="project" value="TreeGrafter"/>
</dbReference>
<comment type="caution">
    <text evidence="6">The sequence shown here is derived from an EMBL/GenBank/DDBJ whole genome shotgun (WGS) entry which is preliminary data.</text>
</comment>
<feature type="domain" description="ExoP galactose-binding-like" evidence="5">
    <location>
        <begin position="686"/>
        <end position="815"/>
    </location>
</feature>
<evidence type="ECO:0000259" key="5">
    <source>
        <dbReference type="Pfam" id="PF18559"/>
    </source>
</evidence>
<evidence type="ECO:0000256" key="1">
    <source>
        <dbReference type="ARBA" id="ARBA00022801"/>
    </source>
</evidence>
<evidence type="ECO:0000256" key="2">
    <source>
        <dbReference type="SAM" id="SignalP"/>
    </source>
</evidence>
<feature type="signal peptide" evidence="2">
    <location>
        <begin position="1"/>
        <end position="24"/>
    </location>
</feature>
<dbReference type="InterPro" id="IPR051915">
    <property type="entry name" value="Cellulose_Degrad_GH3"/>
</dbReference>
<dbReference type="SUPFAM" id="SSF51445">
    <property type="entry name" value="(Trans)glycosidases"/>
    <property type="match status" value="1"/>
</dbReference>
<dbReference type="PANTHER" id="PTHR30620">
    <property type="entry name" value="PERIPLASMIC BETA-GLUCOSIDASE-RELATED"/>
    <property type="match status" value="1"/>
</dbReference>
<dbReference type="InterPro" id="IPR002772">
    <property type="entry name" value="Glyco_hydro_3_C"/>
</dbReference>
<dbReference type="Gene3D" id="3.40.50.1700">
    <property type="entry name" value="Glycoside hydrolase family 3 C-terminal domain"/>
    <property type="match status" value="1"/>
</dbReference>
<dbReference type="InterPro" id="IPR036881">
    <property type="entry name" value="Glyco_hydro_3_C_sf"/>
</dbReference>
<accession>A0A2W4Z505</accession>
<keyword evidence="1 6" id="KW-0378">Hydrolase</keyword>
<dbReference type="Gene3D" id="2.60.120.430">
    <property type="entry name" value="Galactose-binding lectin"/>
    <property type="match status" value="1"/>
</dbReference>
<dbReference type="AlphaFoldDB" id="A0A2W4Z505"/>
<protein>
    <submittedName>
        <fullName evidence="6">1,4-beta-D-glucan glucohydrolase</fullName>
    </submittedName>
</protein>
<feature type="domain" description="Glycoside hydrolase family 3 C-terminal" evidence="4">
    <location>
        <begin position="434"/>
        <end position="647"/>
    </location>
</feature>
<dbReference type="InterPro" id="IPR036962">
    <property type="entry name" value="Glyco_hydro_3_N_sf"/>
</dbReference>
<dbReference type="Proteomes" id="UP000249555">
    <property type="component" value="Unassembled WGS sequence"/>
</dbReference>